<dbReference type="EMBL" id="QUNS01000003">
    <property type="protein sequence ID" value="REH52524.1"/>
    <property type="molecule type" value="Genomic_DNA"/>
</dbReference>
<comment type="caution">
    <text evidence="1">The sequence shown here is derived from an EMBL/GenBank/DDBJ whole genome shotgun (WGS) entry which is preliminary data.</text>
</comment>
<dbReference type="SUPFAM" id="SSF50969">
    <property type="entry name" value="YVTN repeat-like/Quinoprotein amine dehydrogenase"/>
    <property type="match status" value="1"/>
</dbReference>
<evidence type="ECO:0000313" key="2">
    <source>
        <dbReference type="Proteomes" id="UP000256884"/>
    </source>
</evidence>
<evidence type="ECO:0000313" key="1">
    <source>
        <dbReference type="EMBL" id="REH52524.1"/>
    </source>
</evidence>
<keyword evidence="2" id="KW-1185">Reference proteome</keyword>
<reference evidence="1 2" key="1">
    <citation type="submission" date="2018-08" db="EMBL/GenBank/DDBJ databases">
        <title>Genomic Encyclopedia of Type Strains, Phase IV (KMG-IV): sequencing the most valuable type-strain genomes for metagenomic binning, comparative biology and taxonomic classification.</title>
        <authorList>
            <person name="Goeker M."/>
        </authorList>
    </citation>
    <scope>NUCLEOTIDE SEQUENCE [LARGE SCALE GENOMIC DNA]</scope>
    <source>
        <strain evidence="1 2">DSM 18841</strain>
    </source>
</reference>
<dbReference type="Proteomes" id="UP000256884">
    <property type="component" value="Unassembled WGS sequence"/>
</dbReference>
<dbReference type="OrthoDB" id="267093at2"/>
<proteinExistence type="predicted"/>
<dbReference type="RefSeq" id="WP_115900869.1">
    <property type="nucleotide sequence ID" value="NZ_QUNS01000003.1"/>
</dbReference>
<protein>
    <submittedName>
        <fullName evidence="1">Uncharacterized protein</fullName>
    </submittedName>
</protein>
<organism evidence="1 2">
    <name type="scientific">Tenacibaculum gallaicum</name>
    <dbReference type="NCBI Taxonomy" id="561505"/>
    <lineage>
        <taxon>Bacteria</taxon>
        <taxon>Pseudomonadati</taxon>
        <taxon>Bacteroidota</taxon>
        <taxon>Flavobacteriia</taxon>
        <taxon>Flavobacteriales</taxon>
        <taxon>Flavobacteriaceae</taxon>
        <taxon>Tenacibaculum</taxon>
    </lineage>
</organism>
<name>A0A3E0I1A2_9FLAO</name>
<gene>
    <name evidence="1" type="ORF">C7448_103259</name>
</gene>
<dbReference type="InterPro" id="IPR011044">
    <property type="entry name" value="Quino_amine_DH_bsu"/>
</dbReference>
<sequence length="420" mass="48417">METIKKTDTEIQQEWYNIGETYASEVNKMVAFGEEHGWDNWKGNEPEDNRDHLADTIIQKLREANKSEQVEKFREQCPPAHTPLIKYFKEKGQNIEQLCFIKNEKIVFVTGSAYQKRQAYLLDNRTLIKLDGTIEAIGKSHQNNIFAIKTPKTLITRKEWDGTIIETFELGELHKIGITNMTPFNDGKKVLVTTSEGIYIVSKNSINMVHPEPDLEDEEWEPYLDMENATLSNDNKYIVVGDQSFDHRVLDNEGNQIGEIGPQSSYPHFCLFSKDDKQLITNSCHFYNGITIGVDAKNLNGLEVESYVDEADNFKVIDDEMRVYVGTTTKDYYILGDAYGYIKAFDKNGNCIWRHYLGSTISGITISDNEQTLWVSTYAGILHKLKLGKGHRDTHTIGNGNHYEDFRLIIWKDEEKELWW</sequence>
<accession>A0A3E0I1A2</accession>
<dbReference type="AlphaFoldDB" id="A0A3E0I1A2"/>